<keyword evidence="4" id="KW-0808">Transferase</keyword>
<dbReference type="InterPro" id="IPR012549">
    <property type="entry name" value="EptA-like_N"/>
</dbReference>
<dbReference type="InterPro" id="IPR058130">
    <property type="entry name" value="PEA_transf_C"/>
</dbReference>
<dbReference type="Pfam" id="PF00884">
    <property type="entry name" value="Sulfatase"/>
    <property type="match status" value="1"/>
</dbReference>
<gene>
    <name evidence="11" type="ORF">GZ78_22340</name>
</gene>
<evidence type="ECO:0000256" key="3">
    <source>
        <dbReference type="ARBA" id="ARBA00022519"/>
    </source>
</evidence>
<dbReference type="GO" id="GO:0005886">
    <property type="term" value="C:plasma membrane"/>
    <property type="evidence" value="ECO:0007669"/>
    <property type="project" value="UniProtKB-SubCell"/>
</dbReference>
<evidence type="ECO:0000256" key="6">
    <source>
        <dbReference type="ARBA" id="ARBA00022989"/>
    </source>
</evidence>
<dbReference type="InterPro" id="IPR040423">
    <property type="entry name" value="PEA_transferase"/>
</dbReference>
<evidence type="ECO:0000256" key="5">
    <source>
        <dbReference type="ARBA" id="ARBA00022692"/>
    </source>
</evidence>
<dbReference type="GO" id="GO:0009244">
    <property type="term" value="P:lipopolysaccharide core region biosynthetic process"/>
    <property type="evidence" value="ECO:0007669"/>
    <property type="project" value="TreeGrafter"/>
</dbReference>
<keyword evidence="6 8" id="KW-1133">Transmembrane helix</keyword>
<feature type="transmembrane region" description="Helical" evidence="8">
    <location>
        <begin position="80"/>
        <end position="102"/>
    </location>
</feature>
<dbReference type="Pfam" id="PF08019">
    <property type="entry name" value="EptA_B_N"/>
    <property type="match status" value="1"/>
</dbReference>
<feature type="domain" description="Phosphoethanolamine transferase N-terminal" evidence="10">
    <location>
        <begin position="61"/>
        <end position="212"/>
    </location>
</feature>
<dbReference type="AlphaFoldDB" id="A0A081NDQ1"/>
<keyword evidence="2" id="KW-1003">Cell membrane</keyword>
<keyword evidence="3" id="KW-0997">Cell inner membrane</keyword>
<dbReference type="RefSeq" id="WP_034840224.1">
    <property type="nucleotide sequence ID" value="NZ_JOKH01000005.1"/>
</dbReference>
<name>A0A081NDQ1_9GAMM</name>
<evidence type="ECO:0000259" key="9">
    <source>
        <dbReference type="Pfam" id="PF00884"/>
    </source>
</evidence>
<evidence type="ECO:0000256" key="4">
    <source>
        <dbReference type="ARBA" id="ARBA00022679"/>
    </source>
</evidence>
<sequence>MREFVQSFFKKKYSYNSVAIVIALYYALVFNFPVLFRIKEILGGLESYSLLFLISVPFFFFFVLSFLFNLLSWPYITKAVFIFLIVTSSVVLYGTVNYGVYFDSGMVENVAETNLIESTSYISFYSIAWIFLIGIIPSIILFKTKLTVGDRLIKFIFSKLLILSFSLIGVLIIAFFCYKDYSSVGRNNAYLVKMIIPTQYINSGFKYVNENYLSRPGAYKEIGLDAYIKDKEKDVKPTLFVFMLGETARAENFEVLGYSRPTNPFTKKYDLIPFKNVSSCGTATAVSVPCMFSQLQKDDYSKSRANSQDNLLDIMKRAGVSLLWLENDGGDKGVARNIENIEVDHDVVDDQCNGSTCYDMELLNELEKHIDKNMDGDQFAVLHLIGSHGPTYYQRYPKEMTFFQPVCDRSDIENCSSEQIVNTYDNTIRYTDYVLSETIKKLKSYEHRYNVALFFISDHGESLGESGLYLHGTPYKFAPEQQTHVPMLAWFSEGFFEKKGIDMQCLRKKAENGQFSQDNIFDSMLGIMDIQTEARDPKRDLFSTCR</sequence>
<proteinExistence type="predicted"/>
<evidence type="ECO:0000256" key="8">
    <source>
        <dbReference type="SAM" id="Phobius"/>
    </source>
</evidence>
<feature type="transmembrane region" description="Helical" evidence="8">
    <location>
        <begin position="155"/>
        <end position="176"/>
    </location>
</feature>
<evidence type="ECO:0000256" key="7">
    <source>
        <dbReference type="ARBA" id="ARBA00023136"/>
    </source>
</evidence>
<evidence type="ECO:0000256" key="1">
    <source>
        <dbReference type="ARBA" id="ARBA00004429"/>
    </source>
</evidence>
<keyword evidence="5 8" id="KW-0812">Transmembrane</keyword>
<dbReference type="SUPFAM" id="SSF53649">
    <property type="entry name" value="Alkaline phosphatase-like"/>
    <property type="match status" value="1"/>
</dbReference>
<dbReference type="eggNOG" id="COG2194">
    <property type="taxonomic scope" value="Bacteria"/>
</dbReference>
<keyword evidence="11" id="KW-0378">Hydrolase</keyword>
<dbReference type="GO" id="GO:0016776">
    <property type="term" value="F:phosphotransferase activity, phosphate group as acceptor"/>
    <property type="evidence" value="ECO:0007669"/>
    <property type="project" value="TreeGrafter"/>
</dbReference>
<dbReference type="STRING" id="1137799.GZ78_22340"/>
<keyword evidence="7 8" id="KW-0472">Membrane</keyword>
<dbReference type="CDD" id="cd16017">
    <property type="entry name" value="LptA"/>
    <property type="match status" value="1"/>
</dbReference>
<protein>
    <submittedName>
        <fullName evidence="11">Hydrolase</fullName>
    </submittedName>
</protein>
<comment type="subcellular location">
    <subcellularLocation>
        <location evidence="1">Cell inner membrane</location>
        <topology evidence="1">Multi-pass membrane protein</topology>
    </subcellularLocation>
</comment>
<feature type="transmembrane region" description="Helical" evidence="8">
    <location>
        <begin position="12"/>
        <end position="36"/>
    </location>
</feature>
<feature type="transmembrane region" description="Helical" evidence="8">
    <location>
        <begin position="48"/>
        <end position="68"/>
    </location>
</feature>
<dbReference type="EMBL" id="JOKH01000005">
    <property type="protein sequence ID" value="KEQ16574.1"/>
    <property type="molecule type" value="Genomic_DNA"/>
</dbReference>
<dbReference type="PANTHER" id="PTHR30443">
    <property type="entry name" value="INNER MEMBRANE PROTEIN"/>
    <property type="match status" value="1"/>
</dbReference>
<evidence type="ECO:0000259" key="10">
    <source>
        <dbReference type="Pfam" id="PF08019"/>
    </source>
</evidence>
<keyword evidence="12" id="KW-1185">Reference proteome</keyword>
<dbReference type="GO" id="GO:0016787">
    <property type="term" value="F:hydrolase activity"/>
    <property type="evidence" value="ECO:0007669"/>
    <property type="project" value="UniProtKB-KW"/>
</dbReference>
<organism evidence="11 12">
    <name type="scientific">Endozoicomonas numazuensis</name>
    <dbReference type="NCBI Taxonomy" id="1137799"/>
    <lineage>
        <taxon>Bacteria</taxon>
        <taxon>Pseudomonadati</taxon>
        <taxon>Pseudomonadota</taxon>
        <taxon>Gammaproteobacteria</taxon>
        <taxon>Oceanospirillales</taxon>
        <taxon>Endozoicomonadaceae</taxon>
        <taxon>Endozoicomonas</taxon>
    </lineage>
</organism>
<dbReference type="PANTHER" id="PTHR30443:SF0">
    <property type="entry name" value="PHOSPHOETHANOLAMINE TRANSFERASE EPTA"/>
    <property type="match status" value="1"/>
</dbReference>
<evidence type="ECO:0000256" key="2">
    <source>
        <dbReference type="ARBA" id="ARBA00022475"/>
    </source>
</evidence>
<evidence type="ECO:0000313" key="11">
    <source>
        <dbReference type="EMBL" id="KEQ16574.1"/>
    </source>
</evidence>
<reference evidence="11 12" key="1">
    <citation type="submission" date="2014-06" db="EMBL/GenBank/DDBJ databases">
        <title>Whole Genome Sequences of Three Symbiotic Endozoicomonas Bacteria.</title>
        <authorList>
            <person name="Neave M.J."/>
            <person name="Apprill A."/>
            <person name="Voolstra C.R."/>
        </authorList>
    </citation>
    <scope>NUCLEOTIDE SEQUENCE [LARGE SCALE GENOMIC DNA]</scope>
    <source>
        <strain evidence="11 12">DSM 25634</strain>
    </source>
</reference>
<dbReference type="OrthoDB" id="9786870at2"/>
<dbReference type="InterPro" id="IPR017850">
    <property type="entry name" value="Alkaline_phosphatase_core_sf"/>
</dbReference>
<dbReference type="NCBIfam" id="NF028537">
    <property type="entry name" value="P_eth_NH2_trans"/>
    <property type="match status" value="1"/>
</dbReference>
<feature type="domain" description="Sulfatase N-terminal" evidence="9">
    <location>
        <begin position="240"/>
        <end position="530"/>
    </location>
</feature>
<evidence type="ECO:0000313" key="12">
    <source>
        <dbReference type="Proteomes" id="UP000028073"/>
    </source>
</evidence>
<dbReference type="InterPro" id="IPR000917">
    <property type="entry name" value="Sulfatase_N"/>
</dbReference>
<feature type="transmembrane region" description="Helical" evidence="8">
    <location>
        <begin position="122"/>
        <end position="143"/>
    </location>
</feature>
<dbReference type="Gene3D" id="3.40.720.10">
    <property type="entry name" value="Alkaline Phosphatase, subunit A"/>
    <property type="match status" value="1"/>
</dbReference>
<dbReference type="Proteomes" id="UP000028073">
    <property type="component" value="Unassembled WGS sequence"/>
</dbReference>
<comment type="caution">
    <text evidence="11">The sequence shown here is derived from an EMBL/GenBank/DDBJ whole genome shotgun (WGS) entry which is preliminary data.</text>
</comment>
<accession>A0A081NDQ1</accession>